<evidence type="ECO:0000313" key="12">
    <source>
        <dbReference type="Proteomes" id="UP001073227"/>
    </source>
</evidence>
<evidence type="ECO:0000256" key="4">
    <source>
        <dbReference type="ARBA" id="ARBA00022519"/>
    </source>
</evidence>
<comment type="similarity">
    <text evidence="8 9">Belongs to the TRAP transporter small permease family.</text>
</comment>
<evidence type="ECO:0000256" key="5">
    <source>
        <dbReference type="ARBA" id="ARBA00022692"/>
    </source>
</evidence>
<comment type="function">
    <text evidence="9">Part of the tripartite ATP-independent periplasmic (TRAP) transport system.</text>
</comment>
<keyword evidence="5 9" id="KW-0812">Transmembrane</keyword>
<feature type="domain" description="Tripartite ATP-independent periplasmic transporters DctQ component" evidence="10">
    <location>
        <begin position="29"/>
        <end position="162"/>
    </location>
</feature>
<dbReference type="InterPro" id="IPR007387">
    <property type="entry name" value="TRAP_DctQ"/>
</dbReference>
<accession>A0ABT3Z4Z3</accession>
<evidence type="ECO:0000256" key="2">
    <source>
        <dbReference type="ARBA" id="ARBA00022448"/>
    </source>
</evidence>
<dbReference type="EMBL" id="JAOVZR010000001">
    <property type="protein sequence ID" value="MCY0146827.1"/>
    <property type="molecule type" value="Genomic_DNA"/>
</dbReference>
<comment type="subunit">
    <text evidence="9">The complex comprises the extracytoplasmic solute receptor protein and the two transmembrane proteins.</text>
</comment>
<dbReference type="InterPro" id="IPR055348">
    <property type="entry name" value="DctQ"/>
</dbReference>
<name>A0ABT3Z4Z3_9HYPH</name>
<dbReference type="RefSeq" id="WP_267652467.1">
    <property type="nucleotide sequence ID" value="NZ_JAOVZR010000001.1"/>
</dbReference>
<keyword evidence="6 9" id="KW-1133">Transmembrane helix</keyword>
<reference evidence="11" key="1">
    <citation type="submission" date="2022-10" db="EMBL/GenBank/DDBJ databases">
        <title>Hoeflea sp. G2-23, isolated from marine algae.</title>
        <authorList>
            <person name="Kristyanto S."/>
            <person name="Kim J.M."/>
            <person name="Jeon C.O."/>
        </authorList>
    </citation>
    <scope>NUCLEOTIDE SEQUENCE</scope>
    <source>
        <strain evidence="11">G2-23</strain>
    </source>
</reference>
<sequence length="193" mass="21650">MRRWSVISRNIESWIARIASCSGYLMVPLVLVTIFDVVTRKFFTLGSTGFQELEWHFHTLVFCGILAFVIQADRNVRIDIFYDQFSVRKKAWIDVLGYLLFALPFLGTIFIFALHFVVAAYTSGEGSFSTQGIPHRWLIKSALLIGIALMLVQVILEIIKRINTLLGHGDTMGLAPNAGDEVSPVNEADGVKQ</sequence>
<gene>
    <name evidence="11" type="ORF">OEG84_03625</name>
</gene>
<feature type="transmembrane region" description="Helical" evidence="9">
    <location>
        <begin position="137"/>
        <end position="156"/>
    </location>
</feature>
<feature type="transmembrane region" description="Helical" evidence="9">
    <location>
        <begin position="55"/>
        <end position="74"/>
    </location>
</feature>
<keyword evidence="7 9" id="KW-0472">Membrane</keyword>
<evidence type="ECO:0000256" key="6">
    <source>
        <dbReference type="ARBA" id="ARBA00022989"/>
    </source>
</evidence>
<dbReference type="Proteomes" id="UP001073227">
    <property type="component" value="Unassembled WGS sequence"/>
</dbReference>
<proteinExistence type="inferred from homology"/>
<feature type="transmembrane region" description="Helical" evidence="9">
    <location>
        <begin position="95"/>
        <end position="117"/>
    </location>
</feature>
<comment type="caution">
    <text evidence="11">The sequence shown here is derived from an EMBL/GenBank/DDBJ whole genome shotgun (WGS) entry which is preliminary data.</text>
</comment>
<evidence type="ECO:0000256" key="9">
    <source>
        <dbReference type="RuleBase" id="RU369079"/>
    </source>
</evidence>
<dbReference type="PANTHER" id="PTHR35011">
    <property type="entry name" value="2,3-DIKETO-L-GULONATE TRAP TRANSPORTER SMALL PERMEASE PROTEIN YIAM"/>
    <property type="match status" value="1"/>
</dbReference>
<evidence type="ECO:0000256" key="7">
    <source>
        <dbReference type="ARBA" id="ARBA00023136"/>
    </source>
</evidence>
<evidence type="ECO:0000256" key="3">
    <source>
        <dbReference type="ARBA" id="ARBA00022475"/>
    </source>
</evidence>
<feature type="transmembrane region" description="Helical" evidence="9">
    <location>
        <begin position="14"/>
        <end position="35"/>
    </location>
</feature>
<keyword evidence="3" id="KW-1003">Cell membrane</keyword>
<comment type="subcellular location">
    <subcellularLocation>
        <location evidence="1 9">Cell inner membrane</location>
        <topology evidence="1 9">Multi-pass membrane protein</topology>
    </subcellularLocation>
</comment>
<keyword evidence="4 9" id="KW-0997">Cell inner membrane</keyword>
<keyword evidence="12" id="KW-1185">Reference proteome</keyword>
<protein>
    <recommendedName>
        <fullName evidence="9">TRAP transporter small permease protein</fullName>
    </recommendedName>
</protein>
<evidence type="ECO:0000259" key="10">
    <source>
        <dbReference type="Pfam" id="PF04290"/>
    </source>
</evidence>
<evidence type="ECO:0000256" key="8">
    <source>
        <dbReference type="ARBA" id="ARBA00038436"/>
    </source>
</evidence>
<keyword evidence="2 9" id="KW-0813">Transport</keyword>
<evidence type="ECO:0000256" key="1">
    <source>
        <dbReference type="ARBA" id="ARBA00004429"/>
    </source>
</evidence>
<dbReference type="PANTHER" id="PTHR35011:SF4">
    <property type="entry name" value="SLL1102 PROTEIN"/>
    <property type="match status" value="1"/>
</dbReference>
<organism evidence="11 12">
    <name type="scientific">Hoeflea algicola</name>
    <dbReference type="NCBI Taxonomy" id="2983763"/>
    <lineage>
        <taxon>Bacteria</taxon>
        <taxon>Pseudomonadati</taxon>
        <taxon>Pseudomonadota</taxon>
        <taxon>Alphaproteobacteria</taxon>
        <taxon>Hyphomicrobiales</taxon>
        <taxon>Rhizobiaceae</taxon>
        <taxon>Hoeflea</taxon>
    </lineage>
</organism>
<evidence type="ECO:0000313" key="11">
    <source>
        <dbReference type="EMBL" id="MCY0146827.1"/>
    </source>
</evidence>
<dbReference type="Pfam" id="PF04290">
    <property type="entry name" value="DctQ"/>
    <property type="match status" value="1"/>
</dbReference>